<evidence type="ECO:0008006" key="6">
    <source>
        <dbReference type="Google" id="ProtNLM"/>
    </source>
</evidence>
<feature type="coiled-coil region" evidence="1">
    <location>
        <begin position="143"/>
        <end position="170"/>
    </location>
</feature>
<reference evidence="4 5" key="1">
    <citation type="submission" date="2019-03" db="EMBL/GenBank/DDBJ databases">
        <title>Primorskyibacter sp. SS33 isolated from sediments.</title>
        <authorList>
            <person name="Xunke S."/>
        </authorList>
    </citation>
    <scope>NUCLEOTIDE SEQUENCE [LARGE SCALE GENOMIC DNA]</scope>
    <source>
        <strain evidence="4 5">SS33</strain>
    </source>
</reference>
<sequence>MTPFARNAAIAAAAVLVPAAAAAAIAYAPERSRSLPARWGDRLRDLLHDEPDTNLDRITARLDALAHRIEAAGHGAYSRAETAYARAGDTSTATRILAGVGIMTIVPIALTAIFAPDRAADLRDRVTDRLRGGRADEDDDAMGQQIDDELDALNERLSGLSEDLDRQRDMNFAAVTRTARNDH</sequence>
<proteinExistence type="predicted"/>
<dbReference type="RefSeq" id="WP_133395822.1">
    <property type="nucleotide sequence ID" value="NZ_SNAA01000003.1"/>
</dbReference>
<protein>
    <recommendedName>
        <fullName evidence="6">YtxH-like protein</fullName>
    </recommendedName>
</protein>
<keyword evidence="5" id="KW-1185">Reference proteome</keyword>
<keyword evidence="1" id="KW-0175">Coiled coil</keyword>
<name>A0A4R6AK79_9RHOB</name>
<feature type="signal peptide" evidence="3">
    <location>
        <begin position="1"/>
        <end position="23"/>
    </location>
</feature>
<keyword evidence="2" id="KW-0472">Membrane</keyword>
<gene>
    <name evidence="4" type="ORF">E2L08_04260</name>
</gene>
<keyword evidence="2" id="KW-1133">Transmembrane helix</keyword>
<evidence type="ECO:0000256" key="1">
    <source>
        <dbReference type="SAM" id="Coils"/>
    </source>
</evidence>
<keyword evidence="2" id="KW-0812">Transmembrane</keyword>
<dbReference type="EMBL" id="SNAA01000003">
    <property type="protein sequence ID" value="TDL81873.1"/>
    <property type="molecule type" value="Genomic_DNA"/>
</dbReference>
<evidence type="ECO:0000313" key="4">
    <source>
        <dbReference type="EMBL" id="TDL81873.1"/>
    </source>
</evidence>
<feature type="transmembrane region" description="Helical" evidence="2">
    <location>
        <begin position="96"/>
        <end position="115"/>
    </location>
</feature>
<dbReference type="AlphaFoldDB" id="A0A4R6AK79"/>
<keyword evidence="3" id="KW-0732">Signal</keyword>
<evidence type="ECO:0000256" key="2">
    <source>
        <dbReference type="SAM" id="Phobius"/>
    </source>
</evidence>
<organism evidence="4 5">
    <name type="scientific">Palleronia sediminis</name>
    <dbReference type="NCBI Taxonomy" id="2547833"/>
    <lineage>
        <taxon>Bacteria</taxon>
        <taxon>Pseudomonadati</taxon>
        <taxon>Pseudomonadota</taxon>
        <taxon>Alphaproteobacteria</taxon>
        <taxon>Rhodobacterales</taxon>
        <taxon>Roseobacteraceae</taxon>
        <taxon>Palleronia</taxon>
    </lineage>
</organism>
<accession>A0A4R6AK79</accession>
<feature type="chain" id="PRO_5020351180" description="YtxH-like protein" evidence="3">
    <location>
        <begin position="24"/>
        <end position="183"/>
    </location>
</feature>
<comment type="caution">
    <text evidence="4">The sequence shown here is derived from an EMBL/GenBank/DDBJ whole genome shotgun (WGS) entry which is preliminary data.</text>
</comment>
<dbReference type="Proteomes" id="UP000295701">
    <property type="component" value="Unassembled WGS sequence"/>
</dbReference>
<evidence type="ECO:0000313" key="5">
    <source>
        <dbReference type="Proteomes" id="UP000295701"/>
    </source>
</evidence>
<evidence type="ECO:0000256" key="3">
    <source>
        <dbReference type="SAM" id="SignalP"/>
    </source>
</evidence>